<proteinExistence type="predicted"/>
<accession>X1QWW4</accession>
<dbReference type="Gene3D" id="3.90.180.10">
    <property type="entry name" value="Medium-chain alcohol dehydrogenases, catalytic domain"/>
    <property type="match status" value="1"/>
</dbReference>
<feature type="domain" description="Alcohol dehydrogenase-like C-terminal" evidence="2">
    <location>
        <begin position="70"/>
        <end position="156"/>
    </location>
</feature>
<evidence type="ECO:0000313" key="3">
    <source>
        <dbReference type="EMBL" id="GAI47779.1"/>
    </source>
</evidence>
<dbReference type="PANTHER" id="PTHR43401:SF2">
    <property type="entry name" value="L-THREONINE 3-DEHYDROGENASE"/>
    <property type="match status" value="1"/>
</dbReference>
<gene>
    <name evidence="3" type="ORF">S06H3_60828</name>
</gene>
<evidence type="ECO:0000259" key="2">
    <source>
        <dbReference type="Pfam" id="PF00107"/>
    </source>
</evidence>
<dbReference type="AlphaFoldDB" id="X1QWW4"/>
<dbReference type="InterPro" id="IPR013149">
    <property type="entry name" value="ADH-like_C"/>
</dbReference>
<dbReference type="EMBL" id="BARV01039754">
    <property type="protein sequence ID" value="GAI47779.1"/>
    <property type="molecule type" value="Genomic_DNA"/>
</dbReference>
<dbReference type="SUPFAM" id="SSF50129">
    <property type="entry name" value="GroES-like"/>
    <property type="match status" value="1"/>
</dbReference>
<reference evidence="3" key="1">
    <citation type="journal article" date="2014" name="Front. Microbiol.">
        <title>High frequency of phylogenetically diverse reductive dehalogenase-homologous genes in deep subseafloor sedimentary metagenomes.</title>
        <authorList>
            <person name="Kawai M."/>
            <person name="Futagami T."/>
            <person name="Toyoda A."/>
            <person name="Takaki Y."/>
            <person name="Nishi S."/>
            <person name="Hori S."/>
            <person name="Arai W."/>
            <person name="Tsubouchi T."/>
            <person name="Morono Y."/>
            <person name="Uchiyama I."/>
            <person name="Ito T."/>
            <person name="Fujiyama A."/>
            <person name="Inagaki F."/>
            <person name="Takami H."/>
        </authorList>
    </citation>
    <scope>NUCLEOTIDE SEQUENCE</scope>
    <source>
        <strain evidence="3">Expedition CK06-06</strain>
    </source>
</reference>
<dbReference type="Pfam" id="PF00107">
    <property type="entry name" value="ADH_zinc_N"/>
    <property type="match status" value="1"/>
</dbReference>
<dbReference type="SUPFAM" id="SSF51735">
    <property type="entry name" value="NAD(P)-binding Rossmann-fold domains"/>
    <property type="match status" value="1"/>
</dbReference>
<protein>
    <recommendedName>
        <fullName evidence="2">Alcohol dehydrogenase-like C-terminal domain-containing protein</fullName>
    </recommendedName>
</protein>
<evidence type="ECO:0000256" key="1">
    <source>
        <dbReference type="ARBA" id="ARBA00023002"/>
    </source>
</evidence>
<name>X1QWW4_9ZZZZ</name>
<dbReference type="GO" id="GO:0016491">
    <property type="term" value="F:oxidoreductase activity"/>
    <property type="evidence" value="ECO:0007669"/>
    <property type="project" value="UniProtKB-KW"/>
</dbReference>
<dbReference type="InterPro" id="IPR050129">
    <property type="entry name" value="Zn_alcohol_dh"/>
</dbReference>
<feature type="non-terminal residue" evidence="3">
    <location>
        <position position="157"/>
    </location>
</feature>
<dbReference type="PANTHER" id="PTHR43401">
    <property type="entry name" value="L-THREONINE 3-DEHYDROGENASE"/>
    <property type="match status" value="1"/>
</dbReference>
<dbReference type="InterPro" id="IPR036291">
    <property type="entry name" value="NAD(P)-bd_dom_sf"/>
</dbReference>
<dbReference type="Gene3D" id="3.40.50.720">
    <property type="entry name" value="NAD(P)-binding Rossmann-like Domain"/>
    <property type="match status" value="1"/>
</dbReference>
<organism evidence="3">
    <name type="scientific">marine sediment metagenome</name>
    <dbReference type="NCBI Taxonomy" id="412755"/>
    <lineage>
        <taxon>unclassified sequences</taxon>
        <taxon>metagenomes</taxon>
        <taxon>ecological metagenomes</taxon>
    </lineage>
</organism>
<dbReference type="InterPro" id="IPR011032">
    <property type="entry name" value="GroES-like_sf"/>
</dbReference>
<sequence length="157" mass="16917">MCRNLQSIGIHINGGFAEYVVVPIKNVYKIPNNVTYTSAAMSEPVACCIRGIEMAKIELGDTVLIHGAGAIGLIMLQLALLSGAGKVIVSEPLRTRRNIAEDLGASYVIDPTKSDVEKEVRIITQEGADVLIECCGNLSVQERSVFMVRRGGIVVLF</sequence>
<comment type="caution">
    <text evidence="3">The sequence shown here is derived from an EMBL/GenBank/DDBJ whole genome shotgun (WGS) entry which is preliminary data.</text>
</comment>
<keyword evidence="1" id="KW-0560">Oxidoreductase</keyword>